<keyword evidence="3" id="KW-1185">Reference proteome</keyword>
<dbReference type="EMBL" id="JACASE010000007">
    <property type="protein sequence ID" value="KAF6449474.1"/>
    <property type="molecule type" value="Genomic_DNA"/>
</dbReference>
<feature type="domain" description="KRAB" evidence="1">
    <location>
        <begin position="1"/>
        <end position="43"/>
    </location>
</feature>
<protein>
    <submittedName>
        <fullName evidence="2">Zinc finger protein 354B</fullName>
    </submittedName>
</protein>
<evidence type="ECO:0000313" key="3">
    <source>
        <dbReference type="Proteomes" id="UP000593571"/>
    </source>
</evidence>
<name>A0A7J8FP32_ROUAE</name>
<dbReference type="PROSITE" id="PS50805">
    <property type="entry name" value="KRAB"/>
    <property type="match status" value="1"/>
</dbReference>
<dbReference type="AlphaFoldDB" id="A0A7J8FP32"/>
<gene>
    <name evidence="2" type="ORF">HJG63_021106</name>
</gene>
<comment type="caution">
    <text evidence="2">The sequence shown here is derived from an EMBL/GenBank/DDBJ whole genome shotgun (WGS) entry which is preliminary data.</text>
</comment>
<proteinExistence type="predicted"/>
<reference evidence="2 3" key="1">
    <citation type="journal article" date="2020" name="Nature">
        <title>Six reference-quality genomes reveal evolution of bat adaptations.</title>
        <authorList>
            <person name="Jebb D."/>
            <person name="Huang Z."/>
            <person name="Pippel M."/>
            <person name="Hughes G.M."/>
            <person name="Lavrichenko K."/>
            <person name="Devanna P."/>
            <person name="Winkler S."/>
            <person name="Jermiin L.S."/>
            <person name="Skirmuntt E.C."/>
            <person name="Katzourakis A."/>
            <person name="Burkitt-Gray L."/>
            <person name="Ray D.A."/>
            <person name="Sullivan K.A.M."/>
            <person name="Roscito J.G."/>
            <person name="Kirilenko B.M."/>
            <person name="Davalos L.M."/>
            <person name="Corthals A.P."/>
            <person name="Power M.L."/>
            <person name="Jones G."/>
            <person name="Ransome R.D."/>
            <person name="Dechmann D.K.N."/>
            <person name="Locatelli A.G."/>
            <person name="Puechmaille S.J."/>
            <person name="Fedrigo O."/>
            <person name="Jarvis E.D."/>
            <person name="Hiller M."/>
            <person name="Vernes S.C."/>
            <person name="Myers E.W."/>
            <person name="Teeling E.C."/>
        </authorList>
    </citation>
    <scope>NUCLEOTIDE SEQUENCE [LARGE SCALE GENOMIC DNA]</scope>
    <source>
        <strain evidence="2">MRouAeg1</strain>
        <tissue evidence="2">Muscle</tissue>
    </source>
</reference>
<organism evidence="2 3">
    <name type="scientific">Rousettus aegyptiacus</name>
    <name type="common">Egyptian fruit bat</name>
    <name type="synonym">Pteropus aegyptiacus</name>
    <dbReference type="NCBI Taxonomy" id="9407"/>
    <lineage>
        <taxon>Eukaryota</taxon>
        <taxon>Metazoa</taxon>
        <taxon>Chordata</taxon>
        <taxon>Craniata</taxon>
        <taxon>Vertebrata</taxon>
        <taxon>Euteleostomi</taxon>
        <taxon>Mammalia</taxon>
        <taxon>Eutheria</taxon>
        <taxon>Laurasiatheria</taxon>
        <taxon>Chiroptera</taxon>
        <taxon>Yinpterochiroptera</taxon>
        <taxon>Pteropodoidea</taxon>
        <taxon>Pteropodidae</taxon>
        <taxon>Rousettinae</taxon>
        <taxon>Rousettus</taxon>
    </lineage>
</organism>
<dbReference type="Proteomes" id="UP000593571">
    <property type="component" value="Unassembled WGS sequence"/>
</dbReference>
<dbReference type="InterPro" id="IPR001909">
    <property type="entry name" value="KRAB"/>
</dbReference>
<dbReference type="GO" id="GO:0006355">
    <property type="term" value="P:regulation of DNA-templated transcription"/>
    <property type="evidence" value="ECO:0007669"/>
    <property type="project" value="InterPro"/>
</dbReference>
<dbReference type="SUPFAM" id="SSF109640">
    <property type="entry name" value="KRAB domain (Kruppel-associated box)"/>
    <property type="match status" value="1"/>
</dbReference>
<evidence type="ECO:0000259" key="1">
    <source>
        <dbReference type="PROSITE" id="PS50805"/>
    </source>
</evidence>
<evidence type="ECO:0000313" key="2">
    <source>
        <dbReference type="EMBL" id="KAF6449474.1"/>
    </source>
</evidence>
<accession>A0A7J8FP32</accession>
<sequence length="86" mass="9600">MLENYGHLVSLGLPLFKPKVISLLQQGEEPWKVEEGSPGCSWLGEWGTEVQELPQAKVWSMSARNVVAGGRVLVRKVSPKFLVLRK</sequence>
<dbReference type="InterPro" id="IPR036051">
    <property type="entry name" value="KRAB_dom_sf"/>
</dbReference>